<geneLocation type="plasmid" evidence="1">
    <name>pLM19O2</name>
</geneLocation>
<proteinExistence type="predicted"/>
<dbReference type="InterPro" id="IPR009553">
    <property type="entry name" value="DUF1173"/>
</dbReference>
<dbReference type="Pfam" id="PF06666">
    <property type="entry name" value="DUF1173"/>
    <property type="match status" value="1"/>
</dbReference>
<gene>
    <name evidence="1" type="ORF">pLM19O2_p74</name>
</gene>
<dbReference type="AlphaFoldDB" id="A0A0D5A0T3"/>
<organism evidence="1">
    <name type="scientific">Ochrobactrum sp. LM19</name>
    <dbReference type="NCBI Taxonomy" id="1449781"/>
    <lineage>
        <taxon>Bacteria</taxon>
        <taxon>Pseudomonadati</taxon>
        <taxon>Pseudomonadota</taxon>
        <taxon>Alphaproteobacteria</taxon>
        <taxon>Hyphomicrobiales</taxon>
        <taxon>Brucellaceae</taxon>
        <taxon>Brucella/Ochrobactrum group</taxon>
        <taxon>Ochrobactrum</taxon>
    </lineage>
</organism>
<name>A0A0D5A0T3_9HYPH</name>
<accession>A0A0D5A0T3</accession>
<evidence type="ECO:0000313" key="1">
    <source>
        <dbReference type="EMBL" id="AJW30019.1"/>
    </source>
</evidence>
<sequence length="363" mass="40745">MYLARFEQRILIKRMPDSGCDHDPECEHFEAPASLSGLGDVLGKAIEEKEDGSSVLKLGFSLSRTGAHLAPTPGGDPSDTVSAQPDKLSLRSLLHYLWHEAGLHRWTPAFEGKRHWRQVHARLTAAGAAMITKKAPLSDRLYIPEPFRTDQASGIEARRRAFMARFRPDRTDRRDLVLIVGELKAIDPSRYGYRLTLKHMADFPLYASADTVKRLNKRFVAEFEIAASIEDVHLMIIATASINHAGHASLEDASVMLVDENWIPFEDIDERDLIAELSRTGRSFVKGLRFNVQNRPLANLLLTDLSPAVAMYILPATLSDENRAVIDEMTNDSRISHWIWETGNGPWPAIPGRNNQLRIGRPD</sequence>
<keyword evidence="1" id="KW-0614">Plasmid</keyword>
<reference evidence="1" key="1">
    <citation type="submission" date="2014-09" db="EMBL/GenBank/DDBJ databases">
        <title>The mobilome of the heavy metals and metalloids hypertolerant bacteria from the Lubin copper mine (Poland).</title>
        <authorList>
            <person name="Dziewit L."/>
            <person name="Bartosik D."/>
        </authorList>
    </citation>
    <scope>NUCLEOTIDE SEQUENCE</scope>
    <source>
        <plasmid evidence="1">pLM19O2</plasmid>
    </source>
</reference>
<protein>
    <submittedName>
        <fullName evidence="1">Uncharacterized protein</fullName>
    </submittedName>
</protein>
<dbReference type="EMBL" id="KM659092">
    <property type="protein sequence ID" value="AJW30019.1"/>
    <property type="molecule type" value="Genomic_DNA"/>
</dbReference>